<name>A0A9E7DK50_9FIRM</name>
<evidence type="ECO:0000256" key="1">
    <source>
        <dbReference type="ARBA" id="ARBA00023015"/>
    </source>
</evidence>
<dbReference type="Gene3D" id="1.10.10.60">
    <property type="entry name" value="Homeodomain-like"/>
    <property type="match status" value="1"/>
</dbReference>
<dbReference type="EMBL" id="CP096649">
    <property type="protein sequence ID" value="UQK59445.1"/>
    <property type="molecule type" value="Genomic_DNA"/>
</dbReference>
<sequence length="315" mass="36905">MNKFKDLIKLYAKERIENPKQFPKLGETYLINEEDIKGYYWFYETDDFIFDINDLTMLDDVVYKDVPDIFNFFYISSIYIISASGETFYPYQVVEPKTLYIIDRTKPVMKYVLHKNSRYSAVSLKIKESFLDDEFFKRNNLNKTKIASIFVENKGKVSKKIEKIAMEILKCKLDAEDAKLFFEKKAKEWIAISLSAIADEKDNVKLPQDDDRAITSVAKYIEDHFSMNLKEDLLSKIAMMSPTKLKYTFKKKYGMSITEFTQRKRMNVAENLILTTDLDAKSIAKSVGYASQSRFSTLYKRYKGCLPSQLMKIKK</sequence>
<evidence type="ECO:0000313" key="5">
    <source>
        <dbReference type="Proteomes" id="UP000831151"/>
    </source>
</evidence>
<dbReference type="PANTHER" id="PTHR47893">
    <property type="entry name" value="REGULATORY PROTEIN PCHR"/>
    <property type="match status" value="1"/>
</dbReference>
<dbReference type="SMART" id="SM00342">
    <property type="entry name" value="HTH_ARAC"/>
    <property type="match status" value="1"/>
</dbReference>
<dbReference type="SUPFAM" id="SSF46689">
    <property type="entry name" value="Homeodomain-like"/>
    <property type="match status" value="1"/>
</dbReference>
<evidence type="ECO:0000259" key="3">
    <source>
        <dbReference type="PROSITE" id="PS01124"/>
    </source>
</evidence>
<dbReference type="KEGG" id="fms:M1R53_01960"/>
<dbReference type="InterPro" id="IPR009057">
    <property type="entry name" value="Homeodomain-like_sf"/>
</dbReference>
<dbReference type="RefSeq" id="WP_249242879.1">
    <property type="nucleotide sequence ID" value="NZ_CP096649.1"/>
</dbReference>
<gene>
    <name evidence="4" type="ORF">M1R53_01960</name>
</gene>
<keyword evidence="1" id="KW-0805">Transcription regulation</keyword>
<evidence type="ECO:0000313" key="4">
    <source>
        <dbReference type="EMBL" id="UQK59445.1"/>
    </source>
</evidence>
<dbReference type="InterPro" id="IPR053142">
    <property type="entry name" value="PchR_regulatory_protein"/>
</dbReference>
<evidence type="ECO:0000256" key="2">
    <source>
        <dbReference type="ARBA" id="ARBA00023163"/>
    </source>
</evidence>
<proteinExistence type="predicted"/>
<dbReference type="AlphaFoldDB" id="A0A9E7DK50"/>
<dbReference type="Proteomes" id="UP000831151">
    <property type="component" value="Chromosome"/>
</dbReference>
<dbReference type="GO" id="GO:0003700">
    <property type="term" value="F:DNA-binding transcription factor activity"/>
    <property type="evidence" value="ECO:0007669"/>
    <property type="project" value="InterPro"/>
</dbReference>
<protein>
    <submittedName>
        <fullName evidence="4">AraC family transcriptional regulator</fullName>
    </submittedName>
</protein>
<dbReference type="GO" id="GO:0043565">
    <property type="term" value="F:sequence-specific DNA binding"/>
    <property type="evidence" value="ECO:0007669"/>
    <property type="project" value="InterPro"/>
</dbReference>
<accession>A0A9E7DK50</accession>
<dbReference type="PROSITE" id="PS01124">
    <property type="entry name" value="HTH_ARAC_FAMILY_2"/>
    <property type="match status" value="1"/>
</dbReference>
<dbReference type="PANTHER" id="PTHR47893:SF1">
    <property type="entry name" value="REGULATORY PROTEIN PCHR"/>
    <property type="match status" value="1"/>
</dbReference>
<feature type="domain" description="HTH araC/xylS-type" evidence="3">
    <location>
        <begin position="215"/>
        <end position="313"/>
    </location>
</feature>
<dbReference type="InterPro" id="IPR018060">
    <property type="entry name" value="HTH_AraC"/>
</dbReference>
<reference evidence="4" key="1">
    <citation type="submission" date="2022-04" db="EMBL/GenBank/DDBJ databases">
        <title>Complete genome sequences of Ezakiella coagulans and Fenollaria massiliensis.</title>
        <authorList>
            <person name="France M.T."/>
            <person name="Clifford J."/>
            <person name="Narina S."/>
            <person name="Rutt L."/>
            <person name="Ravel J."/>
        </authorList>
    </citation>
    <scope>NUCLEOTIDE SEQUENCE</scope>
    <source>
        <strain evidence="4">C0061C2</strain>
    </source>
</reference>
<dbReference type="Pfam" id="PF12833">
    <property type="entry name" value="HTH_18"/>
    <property type="match status" value="1"/>
</dbReference>
<organism evidence="4 5">
    <name type="scientific">Fenollaria massiliensis</name>
    <dbReference type="NCBI Taxonomy" id="938288"/>
    <lineage>
        <taxon>Bacteria</taxon>
        <taxon>Bacillati</taxon>
        <taxon>Bacillota</taxon>
        <taxon>Clostridia</taxon>
        <taxon>Eubacteriales</taxon>
        <taxon>Fenollaria</taxon>
    </lineage>
</organism>
<keyword evidence="5" id="KW-1185">Reference proteome</keyword>
<keyword evidence="2" id="KW-0804">Transcription</keyword>